<evidence type="ECO:0000256" key="8">
    <source>
        <dbReference type="ARBA" id="ARBA00023274"/>
    </source>
</evidence>
<dbReference type="InterPro" id="IPR010920">
    <property type="entry name" value="LSM_dom_sf"/>
</dbReference>
<evidence type="ECO:0000259" key="10">
    <source>
        <dbReference type="PROSITE" id="PS52002"/>
    </source>
</evidence>
<dbReference type="GO" id="GO:0071013">
    <property type="term" value="C:catalytic step 2 spliceosome"/>
    <property type="evidence" value="ECO:0007669"/>
    <property type="project" value="TreeGrafter"/>
</dbReference>
<dbReference type="PANTHER" id="PTHR11021">
    <property type="entry name" value="SMALL NUCLEAR RIBONUCLEOPROTEIN F SNRNP-F"/>
    <property type="match status" value="1"/>
</dbReference>
<evidence type="ECO:0000256" key="5">
    <source>
        <dbReference type="ARBA" id="ARBA00022884"/>
    </source>
</evidence>
<dbReference type="Pfam" id="PF01423">
    <property type="entry name" value="LSM"/>
    <property type="match status" value="1"/>
</dbReference>
<organism evidence="11 12">
    <name type="scientific">Aquarana catesbeiana</name>
    <name type="common">American bullfrog</name>
    <name type="synonym">Rana catesbeiana</name>
    <dbReference type="NCBI Taxonomy" id="8400"/>
    <lineage>
        <taxon>Eukaryota</taxon>
        <taxon>Metazoa</taxon>
        <taxon>Chordata</taxon>
        <taxon>Craniata</taxon>
        <taxon>Vertebrata</taxon>
        <taxon>Euteleostomi</taxon>
        <taxon>Amphibia</taxon>
        <taxon>Batrachia</taxon>
        <taxon>Anura</taxon>
        <taxon>Neobatrachia</taxon>
        <taxon>Ranoidea</taxon>
        <taxon>Ranidae</taxon>
        <taxon>Aquarana</taxon>
    </lineage>
</organism>
<name>A0A2G9QDQ0_AQUCT</name>
<accession>A0A2G9QDQ0</accession>
<evidence type="ECO:0000256" key="2">
    <source>
        <dbReference type="ARBA" id="ARBA00007927"/>
    </source>
</evidence>
<dbReference type="GO" id="GO:0000398">
    <property type="term" value="P:mRNA splicing, via spliceosome"/>
    <property type="evidence" value="ECO:0007669"/>
    <property type="project" value="InterPro"/>
</dbReference>
<keyword evidence="4" id="KW-0747">Spliceosome</keyword>
<evidence type="ECO:0000256" key="1">
    <source>
        <dbReference type="ARBA" id="ARBA00004123"/>
    </source>
</evidence>
<proteinExistence type="inferred from homology"/>
<dbReference type="AlphaFoldDB" id="A0A2G9QDQ0"/>
<dbReference type="Proteomes" id="UP000228934">
    <property type="component" value="Unassembled WGS sequence"/>
</dbReference>
<keyword evidence="3" id="KW-0507">mRNA processing</keyword>
<protein>
    <recommendedName>
        <fullName evidence="9">Sm protein F</fullName>
    </recommendedName>
</protein>
<feature type="non-terminal residue" evidence="11">
    <location>
        <position position="1"/>
    </location>
</feature>
<dbReference type="GO" id="GO:0005685">
    <property type="term" value="C:U1 snRNP"/>
    <property type="evidence" value="ECO:0007669"/>
    <property type="project" value="TreeGrafter"/>
</dbReference>
<comment type="subcellular location">
    <subcellularLocation>
        <location evidence="1">Nucleus</location>
    </subcellularLocation>
</comment>
<dbReference type="CDD" id="cd01722">
    <property type="entry name" value="Sm_F"/>
    <property type="match status" value="1"/>
</dbReference>
<dbReference type="InterPro" id="IPR047575">
    <property type="entry name" value="Sm"/>
</dbReference>
<sequence length="224" mass="25479">NTQEEREEVDSGNFEGIKADENICQTLRDDFQSPETLGVVRGWEEAVPDTVILSDPEDSASHASANVWCMGSLTLQSLQRNLRICGIKEKDHYCLATLLDHRYKGKISELNLPSQREHGMKYLEDSLKRSLCNMFPDSARPILAFIKSTSIGLQCEGTTNTQSLISRRFRGRMSLPLNPKPFLNGLTDKPVMVKLNWGMKYKGYLVFVDGYMNMQLANTEYRVY</sequence>
<evidence type="ECO:0000256" key="4">
    <source>
        <dbReference type="ARBA" id="ARBA00022728"/>
    </source>
</evidence>
<dbReference type="SUPFAM" id="SSF50182">
    <property type="entry name" value="Sm-like ribonucleoproteins"/>
    <property type="match status" value="1"/>
</dbReference>
<dbReference type="InterPro" id="IPR016487">
    <property type="entry name" value="Lsm6/sSmF"/>
</dbReference>
<keyword evidence="8" id="KW-0687">Ribonucleoprotein</keyword>
<feature type="domain" description="Sm" evidence="10">
    <location>
        <begin position="178"/>
        <end position="224"/>
    </location>
</feature>
<evidence type="ECO:0000313" key="12">
    <source>
        <dbReference type="Proteomes" id="UP000228934"/>
    </source>
</evidence>
<gene>
    <name evidence="11" type="ORF">AB205_0083540</name>
</gene>
<evidence type="ECO:0000313" key="11">
    <source>
        <dbReference type="EMBL" id="PIO13718.1"/>
    </source>
</evidence>
<dbReference type="Gene3D" id="2.30.30.100">
    <property type="match status" value="1"/>
</dbReference>
<keyword evidence="7" id="KW-0539">Nucleus</keyword>
<evidence type="ECO:0000256" key="7">
    <source>
        <dbReference type="ARBA" id="ARBA00023242"/>
    </source>
</evidence>
<dbReference type="OrthoDB" id="9917499at2759"/>
<evidence type="ECO:0000256" key="6">
    <source>
        <dbReference type="ARBA" id="ARBA00023187"/>
    </source>
</evidence>
<reference evidence="12" key="1">
    <citation type="journal article" date="2017" name="Nat. Commun.">
        <title>The North American bullfrog draft genome provides insight into hormonal regulation of long noncoding RNA.</title>
        <authorList>
            <person name="Hammond S.A."/>
            <person name="Warren R.L."/>
            <person name="Vandervalk B.P."/>
            <person name="Kucuk E."/>
            <person name="Khan H."/>
            <person name="Gibb E.A."/>
            <person name="Pandoh P."/>
            <person name="Kirk H."/>
            <person name="Zhao Y."/>
            <person name="Jones M."/>
            <person name="Mungall A.J."/>
            <person name="Coope R."/>
            <person name="Pleasance S."/>
            <person name="Moore R.A."/>
            <person name="Holt R.A."/>
            <person name="Round J.M."/>
            <person name="Ohora S."/>
            <person name="Walle B.V."/>
            <person name="Veldhoen N."/>
            <person name="Helbing C.C."/>
            <person name="Birol I."/>
        </authorList>
    </citation>
    <scope>NUCLEOTIDE SEQUENCE [LARGE SCALE GENOMIC DNA]</scope>
</reference>
<evidence type="ECO:0000256" key="3">
    <source>
        <dbReference type="ARBA" id="ARBA00022664"/>
    </source>
</evidence>
<dbReference type="PANTHER" id="PTHR11021:SF0">
    <property type="entry name" value="SMALL NUCLEAR RIBONUCLEOPROTEIN F"/>
    <property type="match status" value="1"/>
</dbReference>
<keyword evidence="5" id="KW-0694">RNA-binding</keyword>
<comment type="similarity">
    <text evidence="2">Belongs to the snRNP Sm proteins family. SmF/LSm6 subfamily.</text>
</comment>
<dbReference type="EMBL" id="KZ002603">
    <property type="protein sequence ID" value="PIO13718.1"/>
    <property type="molecule type" value="Genomic_DNA"/>
</dbReference>
<keyword evidence="12" id="KW-1185">Reference proteome</keyword>
<dbReference type="InterPro" id="IPR001163">
    <property type="entry name" value="Sm_dom_euk/arc"/>
</dbReference>
<dbReference type="GO" id="GO:0003723">
    <property type="term" value="F:RNA binding"/>
    <property type="evidence" value="ECO:0007669"/>
    <property type="project" value="UniProtKB-KW"/>
</dbReference>
<dbReference type="InterPro" id="IPR034100">
    <property type="entry name" value="Sm_F"/>
</dbReference>
<keyword evidence="6" id="KW-0508">mRNA splicing</keyword>
<evidence type="ECO:0000256" key="9">
    <source>
        <dbReference type="ARBA" id="ARBA00030144"/>
    </source>
</evidence>
<dbReference type="PROSITE" id="PS52002">
    <property type="entry name" value="SM"/>
    <property type="match status" value="1"/>
</dbReference>
<dbReference type="GO" id="GO:0034715">
    <property type="term" value="C:pICln-Sm protein complex"/>
    <property type="evidence" value="ECO:0007669"/>
    <property type="project" value="TreeGrafter"/>
</dbReference>
<dbReference type="SMART" id="SM00651">
    <property type="entry name" value="Sm"/>
    <property type="match status" value="1"/>
</dbReference>